<name>A0A806KFH8_9BACT</name>
<accession>A0A806KFH8</accession>
<organism evidence="1">
    <name type="scientific">uncultured bacterium contig00018</name>
    <dbReference type="NCBI Taxonomy" id="1181509"/>
    <lineage>
        <taxon>Bacteria</taxon>
        <taxon>environmental samples</taxon>
    </lineage>
</organism>
<dbReference type="Pfam" id="PF14022">
    <property type="entry name" value="DUF4238"/>
    <property type="match status" value="1"/>
</dbReference>
<evidence type="ECO:0008006" key="2">
    <source>
        <dbReference type="Google" id="ProtNLM"/>
    </source>
</evidence>
<reference evidence="1" key="1">
    <citation type="submission" date="2012-03" db="EMBL/GenBank/DDBJ databases">
        <title>Functional metagenomics reveals considerable lignocellulase gene clusters in the gut microbiome of a wood-feeding higher termite.</title>
        <authorList>
            <person name="Liu N."/>
        </authorList>
    </citation>
    <scope>NUCLEOTIDE SEQUENCE</scope>
</reference>
<dbReference type="InterPro" id="IPR025332">
    <property type="entry name" value="DUF4238"/>
</dbReference>
<evidence type="ECO:0000313" key="1">
    <source>
        <dbReference type="EMBL" id="AGS53377.1"/>
    </source>
</evidence>
<protein>
    <recommendedName>
        <fullName evidence="2">DUF4238 domain-containing protein</fullName>
    </recommendedName>
</protein>
<dbReference type="AlphaFoldDB" id="A0A806KFH8"/>
<sequence>MNSINQHFIPQFHLKNFTNDKGYYFIFNKKFNKFEKGLKTPRTSFFIKNRNTIKINGIETIVLERLYHDFENNFAKFISYINSIDYDIDIIESISMINVLKCLIIIQFCRLPVYDVFMDNLVLNFDYTSSRNIFTDGNGKNILFEYDYISLIKNDKDFRYYFRCFIFPFLIFQVFNNNVDMLKWRIYNIEGKNNPFICSDVPIIFNNNLNDLLSFNGNILFPITKNRILIISENHFPVEFPVYFWEYVNMALYEQSSQYLAVLDKQYLYNLLDIYNDLKKINIPNIVKTRLFSFF</sequence>
<dbReference type="EMBL" id="JQ844231">
    <property type="protein sequence ID" value="AGS53377.1"/>
    <property type="molecule type" value="Genomic_DNA"/>
</dbReference>
<proteinExistence type="predicted"/>